<dbReference type="OrthoDB" id="5976774at2759"/>
<accession>A0A6G0YU81</accession>
<proteinExistence type="inferred from homology"/>
<evidence type="ECO:0000313" key="2">
    <source>
        <dbReference type="EMBL" id="KAF0761485.1"/>
    </source>
</evidence>
<sequence>MSSIAPQSVIKSLEVVGEIFKEENIKISVKESVKGGLITGIAALVGGLLGGKSGLIAGGVMGTVAACSMTQDFKSLLQIIHEMDYEKQKKLFDTIQSVISSIDISDVVKLVVLLSTSHSIKQAVIHETINFLRNEMSLEVCRS</sequence>
<dbReference type="Proteomes" id="UP000478052">
    <property type="component" value="Unassembled WGS sequence"/>
</dbReference>
<organism evidence="2 3">
    <name type="scientific">Aphis craccivora</name>
    <name type="common">Cowpea aphid</name>
    <dbReference type="NCBI Taxonomy" id="307492"/>
    <lineage>
        <taxon>Eukaryota</taxon>
        <taxon>Metazoa</taxon>
        <taxon>Ecdysozoa</taxon>
        <taxon>Arthropoda</taxon>
        <taxon>Hexapoda</taxon>
        <taxon>Insecta</taxon>
        <taxon>Pterygota</taxon>
        <taxon>Neoptera</taxon>
        <taxon>Paraneoptera</taxon>
        <taxon>Hemiptera</taxon>
        <taxon>Sternorrhyncha</taxon>
        <taxon>Aphidomorpha</taxon>
        <taxon>Aphidoidea</taxon>
        <taxon>Aphididae</taxon>
        <taxon>Aphidini</taxon>
        <taxon>Aphis</taxon>
        <taxon>Aphis</taxon>
    </lineage>
</organism>
<protein>
    <submittedName>
        <fullName evidence="2">Uncharacterized protein</fullName>
    </submittedName>
</protein>
<gene>
    <name evidence="2" type="ORF">FWK35_00013997</name>
</gene>
<name>A0A6G0YU81_APHCR</name>
<evidence type="ECO:0000313" key="3">
    <source>
        <dbReference type="Proteomes" id="UP000478052"/>
    </source>
</evidence>
<dbReference type="EMBL" id="VUJU01002380">
    <property type="protein sequence ID" value="KAF0761485.1"/>
    <property type="molecule type" value="Genomic_DNA"/>
</dbReference>
<dbReference type="AlphaFoldDB" id="A0A6G0YU81"/>
<dbReference type="PANTHER" id="PTHR31493">
    <property type="entry name" value="NAZO FAMILY MEMBER"/>
    <property type="match status" value="1"/>
</dbReference>
<comment type="caution">
    <text evidence="2">The sequence shown here is derived from an EMBL/GenBank/DDBJ whole genome shotgun (WGS) entry which is preliminary data.</text>
</comment>
<reference evidence="2 3" key="1">
    <citation type="submission" date="2019-08" db="EMBL/GenBank/DDBJ databases">
        <title>Whole genome of Aphis craccivora.</title>
        <authorList>
            <person name="Voronova N.V."/>
            <person name="Shulinski R.S."/>
            <person name="Bandarenka Y.V."/>
            <person name="Zhorov D.G."/>
            <person name="Warner D."/>
        </authorList>
    </citation>
    <scope>NUCLEOTIDE SEQUENCE [LARGE SCALE GENOMIC DNA]</scope>
    <source>
        <strain evidence="2">180601</strain>
        <tissue evidence="2">Whole Body</tissue>
    </source>
</reference>
<evidence type="ECO:0000256" key="1">
    <source>
        <dbReference type="ARBA" id="ARBA00029457"/>
    </source>
</evidence>
<keyword evidence="3" id="KW-1185">Reference proteome</keyword>
<dbReference type="PANTHER" id="PTHR31493:SF1">
    <property type="entry name" value="PROTEIN C19ORF12"/>
    <property type="match status" value="1"/>
</dbReference>
<dbReference type="Pfam" id="PF20721">
    <property type="entry name" value="C19orf12"/>
    <property type="match status" value="1"/>
</dbReference>
<dbReference type="InterPro" id="IPR033369">
    <property type="entry name" value="C19orf12"/>
</dbReference>
<comment type="similarity">
    <text evidence="1">Belongs to the C19orf12 family.</text>
</comment>